<dbReference type="InterPro" id="IPR017930">
    <property type="entry name" value="Myb_dom"/>
</dbReference>
<keyword evidence="4" id="KW-0804">Transcription</keyword>
<evidence type="ECO:0000259" key="3">
    <source>
        <dbReference type="PROSITE" id="PS51294"/>
    </source>
</evidence>
<keyword evidence="4" id="KW-0240">DNA-directed RNA polymerase</keyword>
<dbReference type="SUPFAM" id="SSF46689">
    <property type="entry name" value="Homeodomain-like"/>
    <property type="match status" value="1"/>
</dbReference>
<accession>A0A511KG26</accession>
<dbReference type="InterPro" id="IPR009057">
    <property type="entry name" value="Homeodomain-like_sf"/>
</dbReference>
<evidence type="ECO:0000313" key="5">
    <source>
        <dbReference type="Proteomes" id="UP000321518"/>
    </source>
</evidence>
<name>A0A511KG26_RHOTO</name>
<evidence type="ECO:0000313" key="4">
    <source>
        <dbReference type="EMBL" id="GEM08394.1"/>
    </source>
</evidence>
<dbReference type="EMBL" id="BJWK01000005">
    <property type="protein sequence ID" value="GEM08394.1"/>
    <property type="molecule type" value="Genomic_DNA"/>
</dbReference>
<dbReference type="InterPro" id="IPR001005">
    <property type="entry name" value="SANT/Myb"/>
</dbReference>
<evidence type="ECO:0000256" key="1">
    <source>
        <dbReference type="SAM" id="MobiDB-lite"/>
    </source>
</evidence>
<dbReference type="AlphaFoldDB" id="A0A511KG26"/>
<feature type="domain" description="Myb-like" evidence="2">
    <location>
        <begin position="170"/>
        <end position="220"/>
    </location>
</feature>
<dbReference type="OrthoDB" id="2143914at2759"/>
<feature type="region of interest" description="Disordered" evidence="1">
    <location>
        <begin position="302"/>
        <end position="339"/>
    </location>
</feature>
<organism evidence="4 5">
    <name type="scientific">Rhodotorula toruloides</name>
    <name type="common">Yeast</name>
    <name type="synonym">Rhodosporidium toruloides</name>
    <dbReference type="NCBI Taxonomy" id="5286"/>
    <lineage>
        <taxon>Eukaryota</taxon>
        <taxon>Fungi</taxon>
        <taxon>Dikarya</taxon>
        <taxon>Basidiomycota</taxon>
        <taxon>Pucciniomycotina</taxon>
        <taxon>Microbotryomycetes</taxon>
        <taxon>Sporidiobolales</taxon>
        <taxon>Sporidiobolaceae</taxon>
        <taxon>Rhodotorula</taxon>
    </lineage>
</organism>
<feature type="compositionally biased region" description="Basic and acidic residues" evidence="1">
    <location>
        <begin position="302"/>
        <end position="325"/>
    </location>
</feature>
<protein>
    <submittedName>
        <fullName evidence="4">DNA-directed RNA polymerase</fullName>
    </submittedName>
</protein>
<dbReference type="PROSITE" id="PS50090">
    <property type="entry name" value="MYB_LIKE"/>
    <property type="match status" value="1"/>
</dbReference>
<dbReference type="GO" id="GO:0000428">
    <property type="term" value="C:DNA-directed RNA polymerase complex"/>
    <property type="evidence" value="ECO:0007669"/>
    <property type="project" value="UniProtKB-KW"/>
</dbReference>
<dbReference type="CDD" id="cd00167">
    <property type="entry name" value="SANT"/>
    <property type="match status" value="1"/>
</dbReference>
<proteinExistence type="predicted"/>
<evidence type="ECO:0000259" key="2">
    <source>
        <dbReference type="PROSITE" id="PS50090"/>
    </source>
</evidence>
<dbReference type="Gene3D" id="1.10.10.60">
    <property type="entry name" value="Homeodomain-like"/>
    <property type="match status" value="1"/>
</dbReference>
<comment type="caution">
    <text evidence="4">The sequence shown here is derived from an EMBL/GenBank/DDBJ whole genome shotgun (WGS) entry which is preliminary data.</text>
</comment>
<dbReference type="PROSITE" id="PS51294">
    <property type="entry name" value="HTH_MYB"/>
    <property type="match status" value="1"/>
</dbReference>
<feature type="domain" description="HTH myb-type" evidence="3">
    <location>
        <begin position="170"/>
        <end position="228"/>
    </location>
</feature>
<dbReference type="SMART" id="SM00717">
    <property type="entry name" value="SANT"/>
    <property type="match status" value="2"/>
</dbReference>
<dbReference type="Proteomes" id="UP000321518">
    <property type="component" value="Unassembled WGS sequence"/>
</dbReference>
<dbReference type="Pfam" id="PF00249">
    <property type="entry name" value="Myb_DNA-binding"/>
    <property type="match status" value="1"/>
</dbReference>
<reference evidence="4 5" key="1">
    <citation type="submission" date="2019-07" db="EMBL/GenBank/DDBJ databases">
        <title>Rhodotorula toruloides NBRC10032 genome sequencing.</title>
        <authorList>
            <person name="Shida Y."/>
            <person name="Takaku H."/>
            <person name="Ogasawara W."/>
            <person name="Mori K."/>
        </authorList>
    </citation>
    <scope>NUCLEOTIDE SEQUENCE [LARGE SCALE GENOMIC DNA]</scope>
    <source>
        <strain evidence="4 5">NBRC10032</strain>
    </source>
</reference>
<gene>
    <name evidence="4" type="ORF">Rt10032_c05g2411</name>
</gene>
<sequence>MTTPPCQDLDVSVLTPPATPAVLNEPCSTFEAPPQTALDELSSSVERGEDIVVDWEALLGSRTGGQGGAELDAEELGRLLSASGPWYDIALGEQANTSFADPTTPFFAIDSPTTLSGFSATPATTFSDAPFSLSSLPTPATTIDSPPTPALTPCTEFSPTPSTSASTDQSIRRVKVYWTAQEDELLTDTKEAPANRKLSWVAIARKAGLGRTGKECRARYLILKDKLRRAEHQAILPDETAFRPAPRQRHLYSAADDALLLSLILSCNRVDWSAVGKSLDPPRTGDNCYQRASKLRRMRAAEEKAREAKERREASEAVIAERESEAVTTDGQARGSEDRHNTLEELGLAWLANLAAGP</sequence>